<dbReference type="GO" id="GO:0016491">
    <property type="term" value="F:oxidoreductase activity"/>
    <property type="evidence" value="ECO:0007669"/>
    <property type="project" value="UniProtKB-KW"/>
</dbReference>
<name>A0A7C6EC53_UNCW3</name>
<dbReference type="Gene3D" id="3.40.50.920">
    <property type="match status" value="1"/>
</dbReference>
<organism evidence="4">
    <name type="scientific">candidate division WOR-3 bacterium</name>
    <dbReference type="NCBI Taxonomy" id="2052148"/>
    <lineage>
        <taxon>Bacteria</taxon>
        <taxon>Bacteria division WOR-3</taxon>
    </lineage>
</organism>
<feature type="domain" description="Pyruvate flavodoxin/ferredoxin oxidoreductase pyrimidine binding" evidence="2">
    <location>
        <begin position="25"/>
        <end position="254"/>
    </location>
</feature>
<dbReference type="Pfam" id="PF01855">
    <property type="entry name" value="POR_N"/>
    <property type="match status" value="1"/>
</dbReference>
<dbReference type="SUPFAM" id="SSF52518">
    <property type="entry name" value="Thiamin diphosphate-binding fold (THDP-binding)"/>
    <property type="match status" value="1"/>
</dbReference>
<dbReference type="PANTHER" id="PTHR43088">
    <property type="entry name" value="SUBUNIT OF PYRUVATE:FLAVODOXIN OXIDOREDUCTASE-RELATED"/>
    <property type="match status" value="1"/>
</dbReference>
<comment type="caution">
    <text evidence="4">The sequence shown here is derived from an EMBL/GenBank/DDBJ whole genome shotgun (WGS) entry which is preliminary data.</text>
</comment>
<keyword evidence="1" id="KW-0560">Oxidoreductase</keyword>
<sequence length="383" mass="42245">MPEVVQNSLLPPGKYFMSGNVACAEGALAAGCRFYAGYPITPSSEIMEHMAVRLNEVKGVFIQMEDEIGSISAMIGASWAGAKAMTATSGPGFSLMLEGIGYALMTETPCVIVDVQRAGPATGQATRPGQGDVMQARWGASGDYRLIALSPWSVQEMYDLTIEAFNYSEKYRIPVILLADEVIGHLKESFNIKPEVKIFNRNENGSNPPFGTDTEDGVPPMPRFGQGAKLLVTGSTHNEFGFRKVADPDVQERLVKRLCAKIDSHIDEIARTESYFTDDCEYLLVSFGASARSAYAVTLKLRENGIKVGLFRFITIWPFAKKQLRQAAQSCKIVLVPEMNRGQLVFEIERCLCDKRVISLPKTRGEAIYPTEIEKALYEQKVI</sequence>
<dbReference type="InterPro" id="IPR052368">
    <property type="entry name" value="2-oxoacid_oxidoreductase"/>
</dbReference>
<dbReference type="NCBIfam" id="NF006412">
    <property type="entry name" value="PRK08659.1"/>
    <property type="match status" value="1"/>
</dbReference>
<gene>
    <name evidence="4" type="ORF">ENW73_06800</name>
</gene>
<dbReference type="Pfam" id="PF17147">
    <property type="entry name" value="PFOR_II"/>
    <property type="match status" value="1"/>
</dbReference>
<dbReference type="PANTHER" id="PTHR43088:SF1">
    <property type="entry name" value="SUBUNIT OF PYRUVATE:FLAVODOXIN OXIDOREDUCTASE"/>
    <property type="match status" value="1"/>
</dbReference>
<dbReference type="AlphaFoldDB" id="A0A7C6EC53"/>
<dbReference type="FunFam" id="3.40.50.970:FF:000022">
    <property type="entry name" value="2-oxoglutarate ferredoxin oxidoreductase alpha subunit"/>
    <property type="match status" value="1"/>
</dbReference>
<dbReference type="SUPFAM" id="SSF52922">
    <property type="entry name" value="TK C-terminal domain-like"/>
    <property type="match status" value="1"/>
</dbReference>
<dbReference type="InterPro" id="IPR009014">
    <property type="entry name" value="Transketo_C/PFOR_II"/>
</dbReference>
<evidence type="ECO:0000259" key="2">
    <source>
        <dbReference type="Pfam" id="PF01855"/>
    </source>
</evidence>
<dbReference type="EMBL" id="DTLI01000161">
    <property type="protein sequence ID" value="HHS52556.1"/>
    <property type="molecule type" value="Genomic_DNA"/>
</dbReference>
<dbReference type="InterPro" id="IPR002880">
    <property type="entry name" value="Pyrv_Fd/Flavodoxin_OxRdtase_N"/>
</dbReference>
<dbReference type="CDD" id="cd07034">
    <property type="entry name" value="TPP_PYR_PFOR_IOR-alpha_like"/>
    <property type="match status" value="1"/>
</dbReference>
<protein>
    <submittedName>
        <fullName evidence="4">2-oxoacid:acceptor oxidoreductase subunit alpha</fullName>
    </submittedName>
</protein>
<dbReference type="Gene3D" id="3.40.50.970">
    <property type="match status" value="1"/>
</dbReference>
<evidence type="ECO:0000259" key="3">
    <source>
        <dbReference type="Pfam" id="PF17147"/>
    </source>
</evidence>
<accession>A0A7C6EC53</accession>
<proteinExistence type="predicted"/>
<evidence type="ECO:0000256" key="1">
    <source>
        <dbReference type="ARBA" id="ARBA00023002"/>
    </source>
</evidence>
<dbReference type="InterPro" id="IPR033412">
    <property type="entry name" value="PFOR_II"/>
</dbReference>
<dbReference type="InterPro" id="IPR029061">
    <property type="entry name" value="THDP-binding"/>
</dbReference>
<evidence type="ECO:0000313" key="4">
    <source>
        <dbReference type="EMBL" id="HHS52556.1"/>
    </source>
</evidence>
<reference evidence="4" key="1">
    <citation type="journal article" date="2020" name="mSystems">
        <title>Genome- and Community-Level Interaction Insights into Carbon Utilization and Element Cycling Functions of Hydrothermarchaeota in Hydrothermal Sediment.</title>
        <authorList>
            <person name="Zhou Z."/>
            <person name="Liu Y."/>
            <person name="Xu W."/>
            <person name="Pan J."/>
            <person name="Luo Z.H."/>
            <person name="Li M."/>
        </authorList>
    </citation>
    <scope>NUCLEOTIDE SEQUENCE [LARGE SCALE GENOMIC DNA]</scope>
    <source>
        <strain evidence="4">SpSt-876</strain>
    </source>
</reference>
<feature type="domain" description="Pyruvate:ferredoxin oxidoreductase core" evidence="3">
    <location>
        <begin position="281"/>
        <end position="370"/>
    </location>
</feature>